<protein>
    <submittedName>
        <fullName evidence="1">Cyclin-like protein</fullName>
    </submittedName>
</protein>
<proteinExistence type="predicted"/>
<comment type="caution">
    <text evidence="1">The sequence shown here is derived from an EMBL/GenBank/DDBJ whole genome shotgun (WGS) entry which is preliminary data.</text>
</comment>
<dbReference type="InterPro" id="IPR036915">
    <property type="entry name" value="Cyclin-like_sf"/>
</dbReference>
<dbReference type="Gene3D" id="1.10.472.10">
    <property type="entry name" value="Cyclin-like"/>
    <property type="match status" value="1"/>
</dbReference>
<dbReference type="SUPFAM" id="SSF47954">
    <property type="entry name" value="Cyclin-like"/>
    <property type="match status" value="1"/>
</dbReference>
<dbReference type="OMA" id="MKEQCLI"/>
<reference evidence="1 2" key="1">
    <citation type="journal article" date="2016" name="Sci. Rep.">
        <title>The genome sequence of the outbreeding globe artichoke constructed de novo incorporating a phase-aware low-pass sequencing strategy of F1 progeny.</title>
        <authorList>
            <person name="Scaglione D."/>
            <person name="Reyes-Chin-Wo S."/>
            <person name="Acquadro A."/>
            <person name="Froenicke L."/>
            <person name="Portis E."/>
            <person name="Beitel C."/>
            <person name="Tirone M."/>
            <person name="Mauro R."/>
            <person name="Lo Monaco A."/>
            <person name="Mauromicale G."/>
            <person name="Faccioli P."/>
            <person name="Cattivelli L."/>
            <person name="Rieseberg L."/>
            <person name="Michelmore R."/>
            <person name="Lanteri S."/>
        </authorList>
    </citation>
    <scope>NUCLEOTIDE SEQUENCE [LARGE SCALE GENOMIC DNA]</scope>
    <source>
        <strain evidence="1">2C</strain>
    </source>
</reference>
<gene>
    <name evidence="1" type="ORF">Ccrd_001522</name>
</gene>
<keyword evidence="2" id="KW-1185">Reference proteome</keyword>
<evidence type="ECO:0000313" key="2">
    <source>
        <dbReference type="Proteomes" id="UP000243975"/>
    </source>
</evidence>
<dbReference type="AlphaFoldDB" id="A0A103XT33"/>
<organism evidence="1 2">
    <name type="scientific">Cynara cardunculus var. scolymus</name>
    <name type="common">Globe artichoke</name>
    <name type="synonym">Cynara scolymus</name>
    <dbReference type="NCBI Taxonomy" id="59895"/>
    <lineage>
        <taxon>Eukaryota</taxon>
        <taxon>Viridiplantae</taxon>
        <taxon>Streptophyta</taxon>
        <taxon>Embryophyta</taxon>
        <taxon>Tracheophyta</taxon>
        <taxon>Spermatophyta</taxon>
        <taxon>Magnoliopsida</taxon>
        <taxon>eudicotyledons</taxon>
        <taxon>Gunneridae</taxon>
        <taxon>Pentapetalae</taxon>
        <taxon>asterids</taxon>
        <taxon>campanulids</taxon>
        <taxon>Asterales</taxon>
        <taxon>Asteraceae</taxon>
        <taxon>Carduoideae</taxon>
        <taxon>Cardueae</taxon>
        <taxon>Carduinae</taxon>
        <taxon>Cynara</taxon>
    </lineage>
</organism>
<dbReference type="Proteomes" id="UP000243975">
    <property type="component" value="Unassembled WGS sequence"/>
</dbReference>
<dbReference type="STRING" id="59895.A0A103XT33"/>
<sequence>MHLFPSDIHFSILEDPFQYQIMRNEFCSTVRTPVLDFLIKSAQQLEVPPIVKYAGLSFFAERFYPIISSSSWLIVNFHHIGTDQTLAGESYVTLSPGFLVIIDTDSLGHWLLQPVRESNLQLFALISIWISSKIHDSHPLSVKKLKTVADKIIQEQHYTTRDFADAVLDFEIGTSNIAYRFLEDLVIQLKEVAIVGYHLNFEVCMDIMDLLYEKEETSDLYSSPLKHEMGIKEEEIIEVVRDILTHVLQPCSW</sequence>
<name>A0A103XT33_CYNCS</name>
<dbReference type="Gramene" id="KVH96392">
    <property type="protein sequence ID" value="KVH96392"/>
    <property type="gene ID" value="Ccrd_001522"/>
</dbReference>
<evidence type="ECO:0000313" key="1">
    <source>
        <dbReference type="EMBL" id="KVH96392.1"/>
    </source>
</evidence>
<accession>A0A103XT33</accession>
<dbReference type="EMBL" id="LEKV01004319">
    <property type="protein sequence ID" value="KVH96392.1"/>
    <property type="molecule type" value="Genomic_DNA"/>
</dbReference>